<dbReference type="OrthoDB" id="3538704at2"/>
<dbReference type="EMBL" id="FNVT01000020">
    <property type="protein sequence ID" value="SEH01396.1"/>
    <property type="molecule type" value="Genomic_DNA"/>
</dbReference>
<evidence type="ECO:0000313" key="1">
    <source>
        <dbReference type="EMBL" id="SEH01396.1"/>
    </source>
</evidence>
<dbReference type="RefSeq" id="WP_103962490.1">
    <property type="nucleotide sequence ID" value="NZ_FNVT01000020.1"/>
</dbReference>
<keyword evidence="2" id="KW-1185">Reference proteome</keyword>
<accession>A0A1H6EWM7</accession>
<organism evidence="1 2">
    <name type="scientific">Nonomuraea solani</name>
    <dbReference type="NCBI Taxonomy" id="1144553"/>
    <lineage>
        <taxon>Bacteria</taxon>
        <taxon>Bacillati</taxon>
        <taxon>Actinomycetota</taxon>
        <taxon>Actinomycetes</taxon>
        <taxon>Streptosporangiales</taxon>
        <taxon>Streptosporangiaceae</taxon>
        <taxon>Nonomuraea</taxon>
    </lineage>
</organism>
<dbReference type="AlphaFoldDB" id="A0A1H6EWM7"/>
<reference evidence="1 2" key="1">
    <citation type="submission" date="2016-10" db="EMBL/GenBank/DDBJ databases">
        <authorList>
            <person name="de Groot N.N."/>
        </authorList>
    </citation>
    <scope>NUCLEOTIDE SEQUENCE [LARGE SCALE GENOMIC DNA]</scope>
    <source>
        <strain evidence="1 2">CGMCC 4.7037</strain>
    </source>
</reference>
<gene>
    <name evidence="1" type="ORF">SAMN05444920_120100</name>
</gene>
<name>A0A1H6EWM7_9ACTN</name>
<sequence length="248" mass="27923">MSMQPTGPTYGDQIPEEGFKAWSAKSRVVLQTYIKELRDLPSVREPYEAINTKMRNLENRVVDGMDEGAARDSLIEWLTLNDTKGAWKDFMTELARLEKILAQEKERKHRDEMLFNAHREARHLTGKYATGKGAAVGTVIAVIVHAKNGATWAGTSGGFSIAKKQHPLIKKLLSDVKKLEEWPVNACGEVAAMNEYLLSTPFTELSQIPADVLHFHAQTWSTDKSKWQARSACLNCDQWLATIKARRI</sequence>
<protein>
    <submittedName>
        <fullName evidence="1">YwqJ-like deaminase</fullName>
    </submittedName>
</protein>
<proteinExistence type="predicted"/>
<evidence type="ECO:0000313" key="2">
    <source>
        <dbReference type="Proteomes" id="UP000236732"/>
    </source>
</evidence>
<dbReference type="Proteomes" id="UP000236732">
    <property type="component" value="Unassembled WGS sequence"/>
</dbReference>